<dbReference type="EMBL" id="MBFR01000159">
    <property type="protein sequence ID" value="PVU92510.1"/>
    <property type="molecule type" value="Genomic_DNA"/>
</dbReference>
<comment type="similarity">
    <text evidence="2">Belongs to the EDC3 family.</text>
</comment>
<dbReference type="Pfam" id="PF09532">
    <property type="entry name" value="FDF"/>
    <property type="match status" value="1"/>
</dbReference>
<evidence type="ECO:0000256" key="3">
    <source>
        <dbReference type="ARBA" id="ARBA00015797"/>
    </source>
</evidence>
<accession>A0A2T9YJI2</accession>
<dbReference type="GO" id="GO:0033962">
    <property type="term" value="P:P-body assembly"/>
    <property type="evidence" value="ECO:0007669"/>
    <property type="project" value="TreeGrafter"/>
</dbReference>
<dbReference type="Proteomes" id="UP000245383">
    <property type="component" value="Unassembled WGS sequence"/>
</dbReference>
<feature type="region of interest" description="Disordered" evidence="5">
    <location>
        <begin position="119"/>
        <end position="194"/>
    </location>
</feature>
<evidence type="ECO:0000256" key="1">
    <source>
        <dbReference type="ARBA" id="ARBA00004201"/>
    </source>
</evidence>
<evidence type="ECO:0000259" key="7">
    <source>
        <dbReference type="PROSITE" id="PS51512"/>
    </source>
</evidence>
<feature type="compositionally biased region" description="Polar residues" evidence="5">
    <location>
        <begin position="158"/>
        <end position="169"/>
    </location>
</feature>
<evidence type="ECO:0000313" key="9">
    <source>
        <dbReference type="Proteomes" id="UP000245383"/>
    </source>
</evidence>
<dbReference type="InterPro" id="IPR036652">
    <property type="entry name" value="YjeF_N_dom_sf"/>
</dbReference>
<dbReference type="PROSITE" id="PS51385">
    <property type="entry name" value="YJEF_N"/>
    <property type="match status" value="1"/>
</dbReference>
<feature type="compositionally biased region" description="Low complexity" evidence="5">
    <location>
        <begin position="132"/>
        <end position="142"/>
    </location>
</feature>
<reference evidence="8 9" key="1">
    <citation type="journal article" date="2018" name="MBio">
        <title>Comparative Genomics Reveals the Core Gene Toolbox for the Fungus-Insect Symbiosis.</title>
        <authorList>
            <person name="Wang Y."/>
            <person name="Stata M."/>
            <person name="Wang W."/>
            <person name="Stajich J.E."/>
            <person name="White M.M."/>
            <person name="Moncalvo J.M."/>
        </authorList>
    </citation>
    <scope>NUCLEOTIDE SEQUENCE [LARGE SCALE GENOMIC DNA]</scope>
    <source>
        <strain evidence="8 9">SWE-8-4</strain>
    </source>
</reference>
<dbReference type="OrthoDB" id="5598258at2759"/>
<evidence type="ECO:0000256" key="5">
    <source>
        <dbReference type="SAM" id="MobiDB-lite"/>
    </source>
</evidence>
<comment type="caution">
    <text evidence="8">The sequence shown here is derived from an EMBL/GenBank/DDBJ whole genome shotgun (WGS) entry which is preliminary data.</text>
</comment>
<feature type="domain" description="DFDF" evidence="7">
    <location>
        <begin position="194"/>
        <end position="230"/>
    </location>
</feature>
<evidence type="ECO:0000256" key="2">
    <source>
        <dbReference type="ARBA" id="ARBA00006610"/>
    </source>
</evidence>
<proteinExistence type="inferred from homology"/>
<protein>
    <recommendedName>
        <fullName evidence="3">Enhancer of mRNA-decapping protein 3</fullName>
    </recommendedName>
</protein>
<dbReference type="PROSITE" id="PS51512">
    <property type="entry name" value="DFDF"/>
    <property type="match status" value="1"/>
</dbReference>
<dbReference type="GO" id="GO:0031087">
    <property type="term" value="P:deadenylation-independent decapping of nuclear-transcribed mRNA"/>
    <property type="evidence" value="ECO:0007669"/>
    <property type="project" value="TreeGrafter"/>
</dbReference>
<dbReference type="GO" id="GO:0003729">
    <property type="term" value="F:mRNA binding"/>
    <property type="evidence" value="ECO:0007669"/>
    <property type="project" value="TreeGrafter"/>
</dbReference>
<dbReference type="PANTHER" id="PTHR13612">
    <property type="entry name" value="ENHANCER OF MRNA-DECAPPING PROTEIN 3"/>
    <property type="match status" value="1"/>
</dbReference>
<keyword evidence="4" id="KW-0963">Cytoplasm</keyword>
<dbReference type="Pfam" id="PF03853">
    <property type="entry name" value="YjeF_N"/>
    <property type="match status" value="1"/>
</dbReference>
<dbReference type="InterPro" id="IPR004443">
    <property type="entry name" value="YjeF_N_dom"/>
</dbReference>
<dbReference type="InterPro" id="IPR019050">
    <property type="entry name" value="FDF_dom"/>
</dbReference>
<gene>
    <name evidence="8" type="ORF">BB561_003772</name>
</gene>
<name>A0A2T9YJI2_9FUNG</name>
<evidence type="ECO:0000313" key="8">
    <source>
        <dbReference type="EMBL" id="PVU92510.1"/>
    </source>
</evidence>
<dbReference type="GO" id="GO:0000932">
    <property type="term" value="C:P-body"/>
    <property type="evidence" value="ECO:0007669"/>
    <property type="project" value="UniProtKB-SubCell"/>
</dbReference>
<evidence type="ECO:0000256" key="4">
    <source>
        <dbReference type="ARBA" id="ARBA00022490"/>
    </source>
</evidence>
<organism evidence="8 9">
    <name type="scientific">Smittium simulii</name>
    <dbReference type="NCBI Taxonomy" id="133385"/>
    <lineage>
        <taxon>Eukaryota</taxon>
        <taxon>Fungi</taxon>
        <taxon>Fungi incertae sedis</taxon>
        <taxon>Zoopagomycota</taxon>
        <taxon>Kickxellomycotina</taxon>
        <taxon>Harpellomycetes</taxon>
        <taxon>Harpellales</taxon>
        <taxon>Legeriomycetaceae</taxon>
        <taxon>Smittium</taxon>
    </lineage>
</organism>
<comment type="subcellular location">
    <subcellularLocation>
        <location evidence="1">Cytoplasm</location>
        <location evidence="1">P-body</location>
    </subcellularLocation>
</comment>
<dbReference type="STRING" id="133385.A0A2T9YJI2"/>
<dbReference type="InterPro" id="IPR025762">
    <property type="entry name" value="DFDF"/>
</dbReference>
<dbReference type="AlphaFoldDB" id="A0A2T9YJI2"/>
<feature type="domain" description="YjeF N-terminal" evidence="6">
    <location>
        <begin position="314"/>
        <end position="433"/>
    </location>
</feature>
<dbReference type="PANTHER" id="PTHR13612:SF0">
    <property type="entry name" value="ENHANCER OF MRNA-DECAPPING PROTEIN 3"/>
    <property type="match status" value="1"/>
</dbReference>
<keyword evidence="9" id="KW-1185">Reference proteome</keyword>
<evidence type="ECO:0000259" key="6">
    <source>
        <dbReference type="PROSITE" id="PS51385"/>
    </source>
</evidence>
<sequence length="627" mass="70594">METFLGVSVKITLKPESEFSIILGTIQNLELSSQKLELVDALIVSKSNTQLKALKYEIFGSIVEEIEILSVEALAKEMKLLETATKTKKPAPHKVSEAINSSKVEKVLHHHQDPAIVSITSSLVRQPEQKSSKPPKNPSNKEAQSETNIDDPVLADNNRPTSTPNSYFKQSKLLHPRSTSSVNRTPKVKPDTWANQDVSNYNEQEFDFEANLKLFDKKKVFQEIRSKDESDPTLLLVNTNKLVKSASSTDLSHLDSTARANNLKSIPNIILDDSVISNVANSCVNTIRNHNQIKGDSTKKTLNDNQLTISPHKWFKMEYYLKTNFGFCENDYIEVAGKTAASSISKLLKSNNIKNRVLIIVNKGKNGLYGLCCARYLANMGIGVYVFLLFEESECDFAAYQKLKILKMTDVQIFGSVKQLKKIKFDIIVDAVFTPNDFHAFNELGGCNSTNVKSIAEYYDSKKLIKQISIWLNKQKLVIRFCFDYPTLAVTYAYGLKSRHHNKDNIQQIKNTHSDIERNASSASYAALINNAIEIETTDGYNSDLEEECDDKVSSNLIILSFGRPSTLLPELKTPPYSALLEYFNFNFMLADIGIPFSLWEKMEQDKTSTKVMESPFLLSDVVEIEL</sequence>
<dbReference type="SUPFAM" id="SSF64153">
    <property type="entry name" value="YjeF N-terminal domain-like"/>
    <property type="match status" value="1"/>
</dbReference>
<dbReference type="Gene3D" id="3.40.50.10260">
    <property type="entry name" value="YjeF N-terminal domain"/>
    <property type="match status" value="1"/>
</dbReference>